<organism>
    <name type="scientific">Pyricularia oryzae (strain P131)</name>
    <name type="common">Rice blast fungus</name>
    <name type="synonym">Magnaporthe oryzae</name>
    <dbReference type="NCBI Taxonomy" id="1143193"/>
    <lineage>
        <taxon>Eukaryota</taxon>
        <taxon>Fungi</taxon>
        <taxon>Dikarya</taxon>
        <taxon>Ascomycota</taxon>
        <taxon>Pezizomycotina</taxon>
        <taxon>Sordariomycetes</taxon>
        <taxon>Sordariomycetidae</taxon>
        <taxon>Magnaporthales</taxon>
        <taxon>Pyriculariaceae</taxon>
        <taxon>Pyricularia</taxon>
    </lineage>
</organism>
<protein>
    <submittedName>
        <fullName evidence="1">Uncharacterized protein</fullName>
    </submittedName>
</protein>
<proteinExistence type="predicted"/>
<accession>L7IQQ8</accession>
<name>L7IQQ8_PYRO1</name>
<reference evidence="1" key="1">
    <citation type="journal article" date="2012" name="PLoS Genet.">
        <title>Comparative analysis of the genomes of two field isolates of the rice blast fungus Magnaporthe oryzae.</title>
        <authorList>
            <person name="Xue M."/>
            <person name="Yang J."/>
            <person name="Li Z."/>
            <person name="Hu S."/>
            <person name="Yao N."/>
            <person name="Dean R.A."/>
            <person name="Zhao W."/>
            <person name="Shen M."/>
            <person name="Zhang H."/>
            <person name="Li C."/>
            <person name="Liu L."/>
            <person name="Cao L."/>
            <person name="Xu X."/>
            <person name="Xing Y."/>
            <person name="Hsiang T."/>
            <person name="Zhang Z."/>
            <person name="Xu J.R."/>
            <person name="Peng Y.L."/>
        </authorList>
    </citation>
    <scope>NUCLEOTIDE SEQUENCE [LARGE SCALE GENOMIC DNA]</scope>
    <source>
        <strain evidence="1">P131</strain>
    </source>
</reference>
<dbReference type="AlphaFoldDB" id="L7IQQ8"/>
<dbReference type="EMBL" id="JH795609">
    <property type="protein sequence ID" value="ELQ58297.1"/>
    <property type="molecule type" value="Genomic_DNA"/>
</dbReference>
<gene>
    <name evidence="1" type="ORF">OOW_P131scaffold01664g1</name>
</gene>
<evidence type="ECO:0000313" key="1">
    <source>
        <dbReference type="EMBL" id="ELQ58297.1"/>
    </source>
</evidence>
<sequence>MSTNWPMPNWIFRYVMVSPFHDTNPSATVVLRIAIPYALRSYIHPIGDDRPCVVGRTINRITFSCARLSMPTHCSFASSASNPCASNRSISSSSSYLIWLANNIRVIFITAEYLGV</sequence>